<dbReference type="AlphaFoldDB" id="A0A538TR40"/>
<organism evidence="1 2">
    <name type="scientific">Eiseniibacteriota bacterium</name>
    <dbReference type="NCBI Taxonomy" id="2212470"/>
    <lineage>
        <taxon>Bacteria</taxon>
        <taxon>Candidatus Eiseniibacteriota</taxon>
    </lineage>
</organism>
<evidence type="ECO:0008006" key="3">
    <source>
        <dbReference type="Google" id="ProtNLM"/>
    </source>
</evidence>
<accession>A0A538TR40</accession>
<dbReference type="Gene3D" id="1.25.40.10">
    <property type="entry name" value="Tetratricopeptide repeat domain"/>
    <property type="match status" value="1"/>
</dbReference>
<dbReference type="CDD" id="cd05483">
    <property type="entry name" value="retropepsin_like_bacteria"/>
    <property type="match status" value="1"/>
</dbReference>
<sequence length="467" mass="50230">MPFDRRGGPARDRAPLLGLVSRATRAIVLAFSCSLVAAAALADWLTPDARTREAELELSAAVRDTVGHADDPARLDTLGVALLRLARLPEAKTVLERARGLSPRDPTALAGLGKLALFADQLGAAESLLTGSLATERSSGATADLYATRLRRRDWALAAALATDAEDAGRLPLLQALGRREALRIVSAPELARVPWSRAYPVPLVRVKLNGESVLMALDTGARDLVLDPWAARRARVQTFPGQIQIFWCGTRVAAQPALVSRLELGGVRVENLPASVTRLRRWSIQVNPQAEPVAGVIGLGFLRRFTPTLDYAAHVLELRPHGATLTAPGAQHVPFEIWGESELTVYGSIGGGRRLALVVQSGLPECGIAGPPELFEEFGIKSGLSARAASRAGSFLMGRPWTRVTTPTVSIGTVIANRVPGWSGALDAAELWRHGVRRDAILAGGFFGRRRVTIDWEARQLVFEER</sequence>
<name>A0A538TR40_UNCEI</name>
<dbReference type="Gene3D" id="2.40.70.10">
    <property type="entry name" value="Acid Proteases"/>
    <property type="match status" value="1"/>
</dbReference>
<dbReference type="Pfam" id="PF13650">
    <property type="entry name" value="Asp_protease_2"/>
    <property type="match status" value="1"/>
</dbReference>
<dbReference type="SUPFAM" id="SSF50630">
    <property type="entry name" value="Acid proteases"/>
    <property type="match status" value="1"/>
</dbReference>
<protein>
    <recommendedName>
        <fullName evidence="3">Tetratricopeptide repeat protein</fullName>
    </recommendedName>
</protein>
<comment type="caution">
    <text evidence="1">The sequence shown here is derived from an EMBL/GenBank/DDBJ whole genome shotgun (WGS) entry which is preliminary data.</text>
</comment>
<reference evidence="1 2" key="1">
    <citation type="journal article" date="2019" name="Nat. Microbiol.">
        <title>Mediterranean grassland soil C-N compound turnover is dependent on rainfall and depth, and is mediated by genomically divergent microorganisms.</title>
        <authorList>
            <person name="Diamond S."/>
            <person name="Andeer P.F."/>
            <person name="Li Z."/>
            <person name="Crits-Christoph A."/>
            <person name="Burstein D."/>
            <person name="Anantharaman K."/>
            <person name="Lane K.R."/>
            <person name="Thomas B.C."/>
            <person name="Pan C."/>
            <person name="Northen T.R."/>
            <person name="Banfield J.F."/>
        </authorList>
    </citation>
    <scope>NUCLEOTIDE SEQUENCE [LARGE SCALE GENOMIC DNA]</scope>
    <source>
        <strain evidence="1">WS_8</strain>
    </source>
</reference>
<proteinExistence type="predicted"/>
<dbReference type="Proteomes" id="UP000316609">
    <property type="component" value="Unassembled WGS sequence"/>
</dbReference>
<evidence type="ECO:0000313" key="2">
    <source>
        <dbReference type="Proteomes" id="UP000316609"/>
    </source>
</evidence>
<dbReference type="InterPro" id="IPR034122">
    <property type="entry name" value="Retropepsin-like_bacterial"/>
</dbReference>
<dbReference type="InterPro" id="IPR011990">
    <property type="entry name" value="TPR-like_helical_dom_sf"/>
</dbReference>
<dbReference type="SUPFAM" id="SSF48452">
    <property type="entry name" value="TPR-like"/>
    <property type="match status" value="1"/>
</dbReference>
<dbReference type="InterPro" id="IPR021109">
    <property type="entry name" value="Peptidase_aspartic_dom_sf"/>
</dbReference>
<dbReference type="EMBL" id="VBOY01000062">
    <property type="protein sequence ID" value="TMQ66097.1"/>
    <property type="molecule type" value="Genomic_DNA"/>
</dbReference>
<evidence type="ECO:0000313" key="1">
    <source>
        <dbReference type="EMBL" id="TMQ66097.1"/>
    </source>
</evidence>
<gene>
    <name evidence="1" type="ORF">E6K78_06855</name>
</gene>